<dbReference type="InterPro" id="IPR005312">
    <property type="entry name" value="DUF1759"/>
</dbReference>
<evidence type="ECO:0000256" key="1">
    <source>
        <dbReference type="SAM" id="MobiDB-lite"/>
    </source>
</evidence>
<feature type="compositionally biased region" description="Low complexity" evidence="1">
    <location>
        <begin position="309"/>
        <end position="319"/>
    </location>
</feature>
<dbReference type="AlphaFoldDB" id="A0A0L7L574"/>
<gene>
    <name evidence="3" type="ORF">OBRU01_14963</name>
    <name evidence="2" type="ORF">OBRU01_22253</name>
</gene>
<evidence type="ECO:0000313" key="4">
    <source>
        <dbReference type="Proteomes" id="UP000037510"/>
    </source>
</evidence>
<dbReference type="EMBL" id="JTDY01002831">
    <property type="protein sequence ID" value="KOB70633.1"/>
    <property type="molecule type" value="Genomic_DNA"/>
</dbReference>
<dbReference type="Proteomes" id="UP000037510">
    <property type="component" value="Unassembled WGS sequence"/>
</dbReference>
<reference evidence="3 4" key="1">
    <citation type="journal article" date="2015" name="Genome Biol. Evol.">
        <title>The genome of winter moth (Operophtera brumata) provides a genomic perspective on sexual dimorphism and phenology.</title>
        <authorList>
            <person name="Derks M.F."/>
            <person name="Smit S."/>
            <person name="Salis L."/>
            <person name="Schijlen E."/>
            <person name="Bossers A."/>
            <person name="Mateman C."/>
            <person name="Pijl A.S."/>
            <person name="de Ridder D."/>
            <person name="Groenen M.A."/>
            <person name="Visser M.E."/>
            <person name="Megens H.J."/>
        </authorList>
    </citation>
    <scope>NUCLEOTIDE SEQUENCE [LARGE SCALE GENOMIC DNA]</scope>
    <source>
        <strain evidence="3">WM2013NL</strain>
        <tissue evidence="3">Head and thorax</tissue>
    </source>
</reference>
<dbReference type="Pfam" id="PF03564">
    <property type="entry name" value="DUF1759"/>
    <property type="match status" value="1"/>
</dbReference>
<evidence type="ECO:0000313" key="3">
    <source>
        <dbReference type="EMBL" id="KOB70633.1"/>
    </source>
</evidence>
<dbReference type="PANTHER" id="PTHR22954">
    <property type="entry name" value="RETROVIRAL PROTEASE-RELATED"/>
    <property type="match status" value="1"/>
</dbReference>
<dbReference type="STRING" id="104452.A0A0L7L574"/>
<proteinExistence type="predicted"/>
<feature type="non-terminal residue" evidence="3">
    <location>
        <position position="319"/>
    </location>
</feature>
<feature type="compositionally biased region" description="Polar residues" evidence="1">
    <location>
        <begin position="299"/>
        <end position="308"/>
    </location>
</feature>
<comment type="caution">
    <text evidence="3">The sequence shown here is derived from an EMBL/GenBank/DDBJ whole genome shotgun (WGS) entry which is preliminary data.</text>
</comment>
<dbReference type="PANTHER" id="PTHR22954:SF3">
    <property type="entry name" value="PROTEIN CBG08539"/>
    <property type="match status" value="1"/>
</dbReference>
<protein>
    <submittedName>
        <fullName evidence="3">Gag-pol polyprotein</fullName>
    </submittedName>
</protein>
<keyword evidence="4" id="KW-1185">Reference proteome</keyword>
<name>A0A0L7L574_OPEBR</name>
<dbReference type="EMBL" id="JTDY01006305">
    <property type="protein sequence ID" value="KOB66118.1"/>
    <property type="molecule type" value="Genomic_DNA"/>
</dbReference>
<evidence type="ECO:0000313" key="2">
    <source>
        <dbReference type="EMBL" id="KOB66118.1"/>
    </source>
</evidence>
<accession>A0A0L7L574</accession>
<organism evidence="3 4">
    <name type="scientific">Operophtera brumata</name>
    <name type="common">Winter moth</name>
    <name type="synonym">Phalaena brumata</name>
    <dbReference type="NCBI Taxonomy" id="104452"/>
    <lineage>
        <taxon>Eukaryota</taxon>
        <taxon>Metazoa</taxon>
        <taxon>Ecdysozoa</taxon>
        <taxon>Arthropoda</taxon>
        <taxon>Hexapoda</taxon>
        <taxon>Insecta</taxon>
        <taxon>Pterygota</taxon>
        <taxon>Neoptera</taxon>
        <taxon>Endopterygota</taxon>
        <taxon>Lepidoptera</taxon>
        <taxon>Glossata</taxon>
        <taxon>Ditrysia</taxon>
        <taxon>Geometroidea</taxon>
        <taxon>Geometridae</taxon>
        <taxon>Larentiinae</taxon>
        <taxon>Operophtera</taxon>
    </lineage>
</organism>
<feature type="region of interest" description="Disordered" evidence="1">
    <location>
        <begin position="299"/>
        <end position="319"/>
    </location>
</feature>
<sequence>MTGADELKDLKAKRASIKGRLTTFEKYLDELKPLVTISKLRCHETKTRLKKLEGLFEEYDLIQTSIEVKQENPENQIERESSENRFYKCMAEAQEIIDKYKNVIESDALSSCSSTTKQTSNIKLPQIKIPNFDGDGSKWLEFHDTYTSMIHTNDSIASINKYQYLKSALTGSAASVIASLELSSRNYDIAWKLLCDRYNDKRKLVCTHLKAMFDAPITSEASSLRSLADHIAKHLRALSTLGEKTDNWDSLIIFLFSAKLDSVTSIKWEEYKGSLSEVPNLEIFYAFLRMRADVLEATAASSSEHGSGQQQAHQQPQLQ</sequence>